<evidence type="ECO:0000313" key="4">
    <source>
        <dbReference type="Proteomes" id="UP000250043"/>
    </source>
</evidence>
<organism evidence="3 4">
    <name type="scientific">Obba rivulosa</name>
    <dbReference type="NCBI Taxonomy" id="1052685"/>
    <lineage>
        <taxon>Eukaryota</taxon>
        <taxon>Fungi</taxon>
        <taxon>Dikarya</taxon>
        <taxon>Basidiomycota</taxon>
        <taxon>Agaricomycotina</taxon>
        <taxon>Agaricomycetes</taxon>
        <taxon>Polyporales</taxon>
        <taxon>Gelatoporiaceae</taxon>
        <taxon>Obba</taxon>
    </lineage>
</organism>
<keyword evidence="4" id="KW-1185">Reference proteome</keyword>
<gene>
    <name evidence="3" type="ORF">OBBRIDRAFT_695497</name>
</gene>
<keyword evidence="1" id="KW-0479">Metal-binding</keyword>
<accession>A0A8E2DKY5</accession>
<dbReference type="CDD" id="cd00371">
    <property type="entry name" value="HMA"/>
    <property type="match status" value="1"/>
</dbReference>
<dbReference type="Proteomes" id="UP000250043">
    <property type="component" value="Unassembled WGS sequence"/>
</dbReference>
<dbReference type="Gene3D" id="3.30.70.100">
    <property type="match status" value="1"/>
</dbReference>
<proteinExistence type="predicted"/>
<dbReference type="InterPro" id="IPR017969">
    <property type="entry name" value="Heavy-metal-associated_CS"/>
</dbReference>
<evidence type="ECO:0000259" key="2">
    <source>
        <dbReference type="PROSITE" id="PS50846"/>
    </source>
</evidence>
<dbReference type="InterPro" id="IPR036163">
    <property type="entry name" value="HMA_dom_sf"/>
</dbReference>
<dbReference type="GO" id="GO:0046872">
    <property type="term" value="F:metal ion binding"/>
    <property type="evidence" value="ECO:0007669"/>
    <property type="project" value="UniProtKB-KW"/>
</dbReference>
<reference evidence="3 4" key="1">
    <citation type="submission" date="2016-07" db="EMBL/GenBank/DDBJ databases">
        <title>Draft genome of the white-rot fungus Obba rivulosa 3A-2.</title>
        <authorList>
            <consortium name="DOE Joint Genome Institute"/>
            <person name="Miettinen O."/>
            <person name="Riley R."/>
            <person name="Acob R."/>
            <person name="Barry K."/>
            <person name="Cullen D."/>
            <person name="De Vries R."/>
            <person name="Hainaut M."/>
            <person name="Hatakka A."/>
            <person name="Henrissat B."/>
            <person name="Hilden K."/>
            <person name="Kuo R."/>
            <person name="Labutti K."/>
            <person name="Lipzen A."/>
            <person name="Makela M.R."/>
            <person name="Sandor L."/>
            <person name="Spatafora J.W."/>
            <person name="Grigoriev I.V."/>
            <person name="Hibbett D.S."/>
        </authorList>
    </citation>
    <scope>NUCLEOTIDE SEQUENCE [LARGE SCALE GENOMIC DNA]</scope>
    <source>
        <strain evidence="3 4">3A-2</strain>
    </source>
</reference>
<dbReference type="SUPFAM" id="SSF55008">
    <property type="entry name" value="HMA, heavy metal-associated domain"/>
    <property type="match status" value="1"/>
</dbReference>
<evidence type="ECO:0000256" key="1">
    <source>
        <dbReference type="ARBA" id="ARBA00022723"/>
    </source>
</evidence>
<dbReference type="InterPro" id="IPR006121">
    <property type="entry name" value="HMA_dom"/>
</dbReference>
<dbReference type="AlphaFoldDB" id="A0A8E2DKY5"/>
<sequence>MDSDGLATTTLFLSNLHCSSCVHTIQETLSGLSPPPLEVDVSIVTQTVTVRHPPELSPIAIKVALDEAGFDIAATPTDEVIDGPPSSFSRSLSHLSTLLAGKLRKHVEQCAQ</sequence>
<feature type="non-terminal residue" evidence="3">
    <location>
        <position position="112"/>
    </location>
</feature>
<dbReference type="EMBL" id="KV722394">
    <property type="protein sequence ID" value="OCH90972.1"/>
    <property type="molecule type" value="Genomic_DNA"/>
</dbReference>
<dbReference type="PROSITE" id="PS01047">
    <property type="entry name" value="HMA_1"/>
    <property type="match status" value="1"/>
</dbReference>
<evidence type="ECO:0000313" key="3">
    <source>
        <dbReference type="EMBL" id="OCH90972.1"/>
    </source>
</evidence>
<dbReference type="PROSITE" id="PS50846">
    <property type="entry name" value="HMA_2"/>
    <property type="match status" value="1"/>
</dbReference>
<feature type="domain" description="HMA" evidence="2">
    <location>
        <begin position="7"/>
        <end position="73"/>
    </location>
</feature>
<dbReference type="OrthoDB" id="3784695at2759"/>
<name>A0A8E2DKY5_9APHY</name>
<dbReference type="Pfam" id="PF00403">
    <property type="entry name" value="HMA"/>
    <property type="match status" value="1"/>
</dbReference>
<protein>
    <recommendedName>
        <fullName evidence="2">HMA domain-containing protein</fullName>
    </recommendedName>
</protein>